<organism evidence="2 3">
    <name type="scientific">Methylophilus aquaticus</name>
    <dbReference type="NCBI Taxonomy" id="1971610"/>
    <lineage>
        <taxon>Bacteria</taxon>
        <taxon>Pseudomonadati</taxon>
        <taxon>Pseudomonadota</taxon>
        <taxon>Betaproteobacteria</taxon>
        <taxon>Nitrosomonadales</taxon>
        <taxon>Methylophilaceae</taxon>
        <taxon>Methylophilus</taxon>
    </lineage>
</organism>
<evidence type="ECO:0000313" key="3">
    <source>
        <dbReference type="Proteomes" id="UP001225906"/>
    </source>
</evidence>
<dbReference type="EMBL" id="JAVCAP010000002">
    <property type="protein sequence ID" value="MDP8566779.1"/>
    <property type="molecule type" value="Genomic_DNA"/>
</dbReference>
<dbReference type="InterPro" id="IPR007621">
    <property type="entry name" value="TPM_dom"/>
</dbReference>
<evidence type="ECO:0000259" key="1">
    <source>
        <dbReference type="Pfam" id="PF04536"/>
    </source>
</evidence>
<feature type="domain" description="TPM" evidence="1">
    <location>
        <begin position="24"/>
        <end position="146"/>
    </location>
</feature>
<keyword evidence="3" id="KW-1185">Reference proteome</keyword>
<protein>
    <submittedName>
        <fullName evidence="2">TPM domain-containing protein</fullName>
    </submittedName>
</protein>
<sequence length="169" mass="19230">MKPVHPIQRFVRHLSSHPWQVRRYFSAAALQRIEQAIADSEHQHAGEIRVVIESGLPVAAVLQGVSPRQRAIQLFGQLNIWDTEHNNGVLVYLMLADRDVEIVADRGIHRHVREQGWQHICQQMEGMFRSGHFEQGITHGITAIGQHLAAHFPPEATPRNELCNRVLVL</sequence>
<gene>
    <name evidence="2" type="ORF">Q9291_02840</name>
</gene>
<accession>A0ABT9JQD7</accession>
<comment type="caution">
    <text evidence="2">The sequence shown here is derived from an EMBL/GenBank/DDBJ whole genome shotgun (WGS) entry which is preliminary data.</text>
</comment>
<dbReference type="PANTHER" id="PTHR30373">
    <property type="entry name" value="UPF0603 PROTEIN YGCG"/>
    <property type="match status" value="1"/>
</dbReference>
<dbReference type="PANTHER" id="PTHR30373:SF8">
    <property type="entry name" value="BLL7265 PROTEIN"/>
    <property type="match status" value="1"/>
</dbReference>
<name>A0ABT9JQD7_9PROT</name>
<dbReference type="Pfam" id="PF04536">
    <property type="entry name" value="TPM_phosphatase"/>
    <property type="match status" value="1"/>
</dbReference>
<dbReference type="Gene3D" id="3.10.310.50">
    <property type="match status" value="1"/>
</dbReference>
<evidence type="ECO:0000313" key="2">
    <source>
        <dbReference type="EMBL" id="MDP8566779.1"/>
    </source>
</evidence>
<dbReference type="Proteomes" id="UP001225906">
    <property type="component" value="Unassembled WGS sequence"/>
</dbReference>
<reference evidence="3" key="1">
    <citation type="journal article" date="2019" name="Int. J. Syst. Evol. Microbiol.">
        <title>The Global Catalogue of Microorganisms (GCM) 10K type strain sequencing project: providing services to taxonomists for standard genome sequencing and annotation.</title>
        <authorList>
            <consortium name="The Broad Institute Genomics Platform"/>
            <consortium name="The Broad Institute Genome Sequencing Center for Infectious Disease"/>
            <person name="Wu L."/>
            <person name="Ma J."/>
        </authorList>
    </citation>
    <scope>NUCLEOTIDE SEQUENCE [LARGE SCALE GENOMIC DNA]</scope>
    <source>
        <strain evidence="3">VKM B-3159</strain>
    </source>
</reference>
<dbReference type="RefSeq" id="WP_306388480.1">
    <property type="nucleotide sequence ID" value="NZ_JAVCAP010000002.1"/>
</dbReference>
<proteinExistence type="predicted"/>